<dbReference type="RefSeq" id="XP_013691577.1">
    <property type="nucleotide sequence ID" value="XM_013836123.3"/>
</dbReference>
<dbReference type="KEGG" id="bna:106395753"/>
<dbReference type="PaxDb" id="3708-A0A078IM61"/>
<dbReference type="Proteomes" id="UP000028999">
    <property type="component" value="Unassembled WGS sequence"/>
</dbReference>
<dbReference type="OrthoDB" id="10374221at2759"/>
<gene>
    <name evidence="2" type="primary">BnaC06g07520D</name>
    <name evidence="2" type="ORF">GSBRNA2T00098121001</name>
</gene>
<dbReference type="AlphaFoldDB" id="A0A078IM61"/>
<protein>
    <submittedName>
        <fullName evidence="2">BnaC06g07520D protein</fullName>
    </submittedName>
</protein>
<feature type="region of interest" description="Disordered" evidence="1">
    <location>
        <begin position="1"/>
        <end position="20"/>
    </location>
</feature>
<name>A0A078IM61_BRANA</name>
<feature type="compositionally biased region" description="Basic and acidic residues" evidence="1">
    <location>
        <begin position="1"/>
        <end position="18"/>
    </location>
</feature>
<dbReference type="GeneID" id="106395753"/>
<evidence type="ECO:0000313" key="2">
    <source>
        <dbReference type="EMBL" id="CDY51071.1"/>
    </source>
</evidence>
<dbReference type="Gramene" id="CDY51071">
    <property type="protein sequence ID" value="CDY51071"/>
    <property type="gene ID" value="GSBRNA2T00098121001"/>
</dbReference>
<reference evidence="2 3" key="1">
    <citation type="journal article" date="2014" name="Science">
        <title>Plant genetics. Early allopolyploid evolution in the post-Neolithic Brassica napus oilseed genome.</title>
        <authorList>
            <person name="Chalhoub B."/>
            <person name="Denoeud F."/>
            <person name="Liu S."/>
            <person name="Parkin I.A."/>
            <person name="Tang H."/>
            <person name="Wang X."/>
            <person name="Chiquet J."/>
            <person name="Belcram H."/>
            <person name="Tong C."/>
            <person name="Samans B."/>
            <person name="Correa M."/>
            <person name="Da Silva C."/>
            <person name="Just J."/>
            <person name="Falentin C."/>
            <person name="Koh C.S."/>
            <person name="Le Clainche I."/>
            <person name="Bernard M."/>
            <person name="Bento P."/>
            <person name="Noel B."/>
            <person name="Labadie K."/>
            <person name="Alberti A."/>
            <person name="Charles M."/>
            <person name="Arnaud D."/>
            <person name="Guo H."/>
            <person name="Daviaud C."/>
            <person name="Alamery S."/>
            <person name="Jabbari K."/>
            <person name="Zhao M."/>
            <person name="Edger P.P."/>
            <person name="Chelaifa H."/>
            <person name="Tack D."/>
            <person name="Lassalle G."/>
            <person name="Mestiri I."/>
            <person name="Schnel N."/>
            <person name="Le Paslier M.C."/>
            <person name="Fan G."/>
            <person name="Renault V."/>
            <person name="Bayer P.E."/>
            <person name="Golicz A.A."/>
            <person name="Manoli S."/>
            <person name="Lee T.H."/>
            <person name="Thi V.H."/>
            <person name="Chalabi S."/>
            <person name="Hu Q."/>
            <person name="Fan C."/>
            <person name="Tollenaere R."/>
            <person name="Lu Y."/>
            <person name="Battail C."/>
            <person name="Shen J."/>
            <person name="Sidebottom C.H."/>
            <person name="Wang X."/>
            <person name="Canaguier A."/>
            <person name="Chauveau A."/>
            <person name="Berard A."/>
            <person name="Deniot G."/>
            <person name="Guan M."/>
            <person name="Liu Z."/>
            <person name="Sun F."/>
            <person name="Lim Y.P."/>
            <person name="Lyons E."/>
            <person name="Town C.D."/>
            <person name="Bancroft I."/>
            <person name="Wang X."/>
            <person name="Meng J."/>
            <person name="Ma J."/>
            <person name="Pires J.C."/>
            <person name="King G.J."/>
            <person name="Brunel D."/>
            <person name="Delourme R."/>
            <person name="Renard M."/>
            <person name="Aury J.M."/>
            <person name="Adams K.L."/>
            <person name="Batley J."/>
            <person name="Snowdon R.J."/>
            <person name="Tost J."/>
            <person name="Edwards D."/>
            <person name="Zhou Y."/>
            <person name="Hua W."/>
            <person name="Sharpe A.G."/>
            <person name="Paterson A.H."/>
            <person name="Guan C."/>
            <person name="Wincker P."/>
        </authorList>
    </citation>
    <scope>NUCLEOTIDE SEQUENCE [LARGE SCALE GENOMIC DNA]</scope>
    <source>
        <strain evidence="3">cv. Darmor-bzh</strain>
    </source>
</reference>
<sequence>MKKMIGERDDAALKKVEETKEEDPVVITAAPTPVEEAVVAPAVVAPVIAPVVAPVPVLALFAVVPADVSARIAPDPSRRYAAVEVDPMILEAAREDPMALDLLEEVIQMAIDQATESANRGGGGGK</sequence>
<evidence type="ECO:0000256" key="1">
    <source>
        <dbReference type="SAM" id="MobiDB-lite"/>
    </source>
</evidence>
<dbReference type="EMBL" id="LK032962">
    <property type="protein sequence ID" value="CDY51071.1"/>
    <property type="molecule type" value="Genomic_DNA"/>
</dbReference>
<proteinExistence type="predicted"/>
<keyword evidence="3" id="KW-1185">Reference proteome</keyword>
<organism evidence="2 3">
    <name type="scientific">Brassica napus</name>
    <name type="common">Rape</name>
    <dbReference type="NCBI Taxonomy" id="3708"/>
    <lineage>
        <taxon>Eukaryota</taxon>
        <taxon>Viridiplantae</taxon>
        <taxon>Streptophyta</taxon>
        <taxon>Embryophyta</taxon>
        <taxon>Tracheophyta</taxon>
        <taxon>Spermatophyta</taxon>
        <taxon>Magnoliopsida</taxon>
        <taxon>eudicotyledons</taxon>
        <taxon>Gunneridae</taxon>
        <taxon>Pentapetalae</taxon>
        <taxon>rosids</taxon>
        <taxon>malvids</taxon>
        <taxon>Brassicales</taxon>
        <taxon>Brassicaceae</taxon>
        <taxon>Brassiceae</taxon>
        <taxon>Brassica</taxon>
    </lineage>
</organism>
<accession>A0A078IM61</accession>
<evidence type="ECO:0000313" key="3">
    <source>
        <dbReference type="Proteomes" id="UP000028999"/>
    </source>
</evidence>